<keyword evidence="2" id="KW-1185">Reference proteome</keyword>
<dbReference type="KEGG" id="ttf:THTE_1436"/>
<accession>A0A286RDJ3</accession>
<dbReference type="EMBL" id="CP018477">
    <property type="protein sequence ID" value="ASV74038.1"/>
    <property type="molecule type" value="Genomic_DNA"/>
</dbReference>
<protein>
    <submittedName>
        <fullName evidence="1">Uncharacterized protein</fullName>
    </submittedName>
</protein>
<sequence length="45" mass="5262">MEQVSGRVQHTRFFRLTSRPPAPKKDQTFARCSIYDGAYKALFQK</sequence>
<evidence type="ECO:0000313" key="1">
    <source>
        <dbReference type="EMBL" id="ASV74038.1"/>
    </source>
</evidence>
<evidence type="ECO:0000313" key="2">
    <source>
        <dbReference type="Proteomes" id="UP000215086"/>
    </source>
</evidence>
<name>A0A286RDJ3_9BACT</name>
<gene>
    <name evidence="1" type="ORF">THTE_1436</name>
</gene>
<reference evidence="1 2" key="1">
    <citation type="journal article" name="Front. Microbiol.">
        <title>Sugar Metabolism of the First Thermophilic Planctomycete Thermogutta terrifontis: Comparative Genomic and Transcriptomic Approaches.</title>
        <authorList>
            <person name="Elcheninov A.G."/>
            <person name="Menzel P."/>
            <person name="Gudbergsdottir S.R."/>
            <person name="Slesarev A.I."/>
            <person name="Kadnikov V.V."/>
            <person name="Krogh A."/>
            <person name="Bonch-Osmolovskaya E.A."/>
            <person name="Peng X."/>
            <person name="Kublanov I.V."/>
        </authorList>
    </citation>
    <scope>NUCLEOTIDE SEQUENCE [LARGE SCALE GENOMIC DNA]</scope>
    <source>
        <strain evidence="1 2">R1</strain>
    </source>
</reference>
<proteinExistence type="predicted"/>
<dbReference type="Proteomes" id="UP000215086">
    <property type="component" value="Chromosome"/>
</dbReference>
<organism evidence="1 2">
    <name type="scientific">Thermogutta terrifontis</name>
    <dbReference type="NCBI Taxonomy" id="1331910"/>
    <lineage>
        <taxon>Bacteria</taxon>
        <taxon>Pseudomonadati</taxon>
        <taxon>Planctomycetota</taxon>
        <taxon>Planctomycetia</taxon>
        <taxon>Pirellulales</taxon>
        <taxon>Thermoguttaceae</taxon>
        <taxon>Thermogutta</taxon>
    </lineage>
</organism>
<dbReference type="AlphaFoldDB" id="A0A286RDJ3"/>